<dbReference type="SUPFAM" id="SSF53850">
    <property type="entry name" value="Periplasmic binding protein-like II"/>
    <property type="match status" value="1"/>
</dbReference>
<dbReference type="GO" id="GO:0043565">
    <property type="term" value="F:sequence-specific DNA binding"/>
    <property type="evidence" value="ECO:0007669"/>
    <property type="project" value="TreeGrafter"/>
</dbReference>
<dbReference type="CDD" id="cd08422">
    <property type="entry name" value="PBP2_CrgA_like"/>
    <property type="match status" value="1"/>
</dbReference>
<evidence type="ECO:0000256" key="3">
    <source>
        <dbReference type="ARBA" id="ARBA00023125"/>
    </source>
</evidence>
<dbReference type="Pfam" id="PF00126">
    <property type="entry name" value="HTH_1"/>
    <property type="match status" value="1"/>
</dbReference>
<organism evidence="6 7">
    <name type="scientific">Kaistia soli DSM 19436</name>
    <dbReference type="NCBI Taxonomy" id="1122133"/>
    <lineage>
        <taxon>Bacteria</taxon>
        <taxon>Pseudomonadati</taxon>
        <taxon>Pseudomonadota</taxon>
        <taxon>Alphaproteobacteria</taxon>
        <taxon>Hyphomicrobiales</taxon>
        <taxon>Kaistiaceae</taxon>
        <taxon>Kaistia</taxon>
    </lineage>
</organism>
<dbReference type="InterPro" id="IPR036390">
    <property type="entry name" value="WH_DNA-bd_sf"/>
</dbReference>
<dbReference type="SUPFAM" id="SSF46785">
    <property type="entry name" value="Winged helix' DNA-binding domain"/>
    <property type="match status" value="1"/>
</dbReference>
<comment type="similarity">
    <text evidence="1">Belongs to the LysR transcriptional regulatory family.</text>
</comment>
<dbReference type="Gene3D" id="3.40.190.290">
    <property type="match status" value="1"/>
</dbReference>
<keyword evidence="2" id="KW-0805">Transcription regulation</keyword>
<dbReference type="PROSITE" id="PS50931">
    <property type="entry name" value="HTH_LYSR"/>
    <property type="match status" value="1"/>
</dbReference>
<dbReference type="GO" id="GO:0003700">
    <property type="term" value="F:DNA-binding transcription factor activity"/>
    <property type="evidence" value="ECO:0007669"/>
    <property type="project" value="InterPro"/>
</dbReference>
<evidence type="ECO:0000256" key="2">
    <source>
        <dbReference type="ARBA" id="ARBA00023015"/>
    </source>
</evidence>
<dbReference type="OrthoDB" id="7624726at2"/>
<evidence type="ECO:0000256" key="4">
    <source>
        <dbReference type="ARBA" id="ARBA00023163"/>
    </source>
</evidence>
<keyword evidence="7" id="KW-1185">Reference proteome</keyword>
<dbReference type="PANTHER" id="PTHR30537">
    <property type="entry name" value="HTH-TYPE TRANSCRIPTIONAL REGULATOR"/>
    <property type="match status" value="1"/>
</dbReference>
<dbReference type="InterPro" id="IPR058163">
    <property type="entry name" value="LysR-type_TF_proteobact-type"/>
</dbReference>
<evidence type="ECO:0000313" key="7">
    <source>
        <dbReference type="Proteomes" id="UP000184485"/>
    </source>
</evidence>
<keyword evidence="4" id="KW-0804">Transcription</keyword>
<accession>A0A1M4ZIV5</accession>
<keyword evidence="3" id="KW-0238">DNA-binding</keyword>
<sequence>MDWDKLRIFHAAAQAGSFTHAGETLGMSQSAVSRQVSALEQDLGVPLFHRHARGLILSEQGELLYRTSQDVMMKLEGVRIRLTDSREKPTGTLRITTTVALGSTWLTERLNEFVDLHPQVNLHLILDDQELDLTMRQADVAIRLRQPVQPDLIQRRLFTTHYHVYAAPAYVERFGKPESLDDLDHHRIVTFGVPVPPNIRDVNWLEIAGRSTDNPREPIVRINNIYAIKAAVERGTGIAILPDYMIEDESTLVKLMPEAQVPSFPTYFCYPAELKNSARVTAFRDFMLAKAQNWQF</sequence>
<name>A0A1M4ZIV5_9HYPH</name>
<reference evidence="6 7" key="1">
    <citation type="submission" date="2016-11" db="EMBL/GenBank/DDBJ databases">
        <authorList>
            <person name="Jaros S."/>
            <person name="Januszkiewicz K."/>
            <person name="Wedrychowicz H."/>
        </authorList>
    </citation>
    <scope>NUCLEOTIDE SEQUENCE [LARGE SCALE GENOMIC DNA]</scope>
    <source>
        <strain evidence="6 7">DSM 19436</strain>
    </source>
</reference>
<dbReference type="PANTHER" id="PTHR30537:SF20">
    <property type="entry name" value="TRANSCRIPTIONAL REGULATORY PROTEIN"/>
    <property type="match status" value="1"/>
</dbReference>
<dbReference type="RefSeq" id="WP_073052334.1">
    <property type="nucleotide sequence ID" value="NZ_FQUP01000001.1"/>
</dbReference>
<dbReference type="Pfam" id="PF03466">
    <property type="entry name" value="LysR_substrate"/>
    <property type="match status" value="1"/>
</dbReference>
<evidence type="ECO:0000313" key="6">
    <source>
        <dbReference type="EMBL" id="SHF17964.1"/>
    </source>
</evidence>
<protein>
    <submittedName>
        <fullName evidence="6">Transcriptional regulator, LysR family</fullName>
    </submittedName>
</protein>
<evidence type="ECO:0000259" key="5">
    <source>
        <dbReference type="PROSITE" id="PS50931"/>
    </source>
</evidence>
<dbReference type="AlphaFoldDB" id="A0A1M4ZIV5"/>
<dbReference type="GO" id="GO:0006351">
    <property type="term" value="P:DNA-templated transcription"/>
    <property type="evidence" value="ECO:0007669"/>
    <property type="project" value="TreeGrafter"/>
</dbReference>
<dbReference type="FunFam" id="1.10.10.10:FF:000001">
    <property type="entry name" value="LysR family transcriptional regulator"/>
    <property type="match status" value="1"/>
</dbReference>
<dbReference type="Proteomes" id="UP000184485">
    <property type="component" value="Unassembled WGS sequence"/>
</dbReference>
<dbReference type="Gene3D" id="1.10.10.10">
    <property type="entry name" value="Winged helix-like DNA-binding domain superfamily/Winged helix DNA-binding domain"/>
    <property type="match status" value="1"/>
</dbReference>
<dbReference type="STRING" id="1122133.SAMN02745157_1831"/>
<dbReference type="PRINTS" id="PR00039">
    <property type="entry name" value="HTHLYSR"/>
</dbReference>
<dbReference type="InterPro" id="IPR005119">
    <property type="entry name" value="LysR_subst-bd"/>
</dbReference>
<dbReference type="InterPro" id="IPR000847">
    <property type="entry name" value="LysR_HTH_N"/>
</dbReference>
<evidence type="ECO:0000256" key="1">
    <source>
        <dbReference type="ARBA" id="ARBA00009437"/>
    </source>
</evidence>
<dbReference type="InterPro" id="IPR036388">
    <property type="entry name" value="WH-like_DNA-bd_sf"/>
</dbReference>
<proteinExistence type="inferred from homology"/>
<feature type="domain" description="HTH lysR-type" evidence="5">
    <location>
        <begin position="1"/>
        <end position="58"/>
    </location>
</feature>
<dbReference type="EMBL" id="FQUP01000001">
    <property type="protein sequence ID" value="SHF17964.1"/>
    <property type="molecule type" value="Genomic_DNA"/>
</dbReference>
<gene>
    <name evidence="6" type="ORF">SAMN02745157_1831</name>
</gene>